<feature type="region of interest" description="Disordered" evidence="1">
    <location>
        <begin position="187"/>
        <end position="216"/>
    </location>
</feature>
<feature type="compositionally biased region" description="Acidic residues" evidence="1">
    <location>
        <begin position="202"/>
        <end position="216"/>
    </location>
</feature>
<feature type="region of interest" description="Disordered" evidence="1">
    <location>
        <begin position="331"/>
        <end position="354"/>
    </location>
</feature>
<evidence type="ECO:0000313" key="2">
    <source>
        <dbReference type="EMBL" id="KAF8443851.1"/>
    </source>
</evidence>
<reference evidence="2" key="1">
    <citation type="submission" date="2019-10" db="EMBL/GenBank/DDBJ databases">
        <authorList>
            <consortium name="DOE Joint Genome Institute"/>
            <person name="Kuo A."/>
            <person name="Miyauchi S."/>
            <person name="Kiss E."/>
            <person name="Drula E."/>
            <person name="Kohler A."/>
            <person name="Sanchez-Garcia M."/>
            <person name="Andreopoulos B."/>
            <person name="Barry K.W."/>
            <person name="Bonito G."/>
            <person name="Buee M."/>
            <person name="Carver A."/>
            <person name="Chen C."/>
            <person name="Cichocki N."/>
            <person name="Clum A."/>
            <person name="Culley D."/>
            <person name="Crous P.W."/>
            <person name="Fauchery L."/>
            <person name="Girlanda M."/>
            <person name="Hayes R."/>
            <person name="Keri Z."/>
            <person name="LaButti K."/>
            <person name="Lipzen A."/>
            <person name="Lombard V."/>
            <person name="Magnuson J."/>
            <person name="Maillard F."/>
            <person name="Morin E."/>
            <person name="Murat C."/>
            <person name="Nolan M."/>
            <person name="Ohm R."/>
            <person name="Pangilinan J."/>
            <person name="Pereira M."/>
            <person name="Perotto S."/>
            <person name="Peter M."/>
            <person name="Riley R."/>
            <person name="Sitrit Y."/>
            <person name="Stielow B."/>
            <person name="Szollosi G."/>
            <person name="Zifcakova L."/>
            <person name="Stursova M."/>
            <person name="Spatafora J.W."/>
            <person name="Tedersoo L."/>
            <person name="Vaario L.-M."/>
            <person name="Yamada A."/>
            <person name="Yan M."/>
            <person name="Wang P."/>
            <person name="Xu J."/>
            <person name="Bruns T."/>
            <person name="Baldrian P."/>
            <person name="Vilgalys R."/>
            <person name="Henrissat B."/>
            <person name="Grigoriev I.V."/>
            <person name="Hibbett D."/>
            <person name="Nagy L.G."/>
            <person name="Martin F.M."/>
        </authorList>
    </citation>
    <scope>NUCLEOTIDE SEQUENCE</scope>
    <source>
        <strain evidence="2">BED1</strain>
    </source>
</reference>
<dbReference type="Proteomes" id="UP001194468">
    <property type="component" value="Unassembled WGS sequence"/>
</dbReference>
<dbReference type="AlphaFoldDB" id="A0AAD4GHC1"/>
<gene>
    <name evidence="2" type="ORF">L210DRAFT_3502580</name>
</gene>
<name>A0AAD4GHC1_BOLED</name>
<accession>A0AAD4GHC1</accession>
<sequence length="354" mass="39572">MCVDRPRCHLRRGLRSFIPFTRWAGRQALRVDVPRAKSLPHINLVAEGPSISSPHLSSQAPSSTSLTGQTTVASTVPAKPARSPELCDVESTEKPNTDCGADYVKVGQKLPPSLTSELRPEESHRESDNFSFHFSQDEEWTDEVEARMQNAIDRMLEDARRQIAEPILNFSVLFPDDLLADSVAHQTANPRTPHSGASSLEDYGDQDDETEEDDGLGVDNAWEELATGRSLSFKYAMSPSSTPSIETLCETISVHEEECRDQRIRRVTGCFDLRVSVDRMFPLRRLLASPWFLTSPYDGHDEDGSRTWRKVSKSRSRAPLSHRFHQGLLTSTYDRGGDDGNLLTPTNDGSDDDR</sequence>
<organism evidence="2 3">
    <name type="scientific">Boletus edulis BED1</name>
    <dbReference type="NCBI Taxonomy" id="1328754"/>
    <lineage>
        <taxon>Eukaryota</taxon>
        <taxon>Fungi</taxon>
        <taxon>Dikarya</taxon>
        <taxon>Basidiomycota</taxon>
        <taxon>Agaricomycotina</taxon>
        <taxon>Agaricomycetes</taxon>
        <taxon>Agaricomycetidae</taxon>
        <taxon>Boletales</taxon>
        <taxon>Boletineae</taxon>
        <taxon>Boletaceae</taxon>
        <taxon>Boletoideae</taxon>
        <taxon>Boletus</taxon>
    </lineage>
</organism>
<evidence type="ECO:0000256" key="1">
    <source>
        <dbReference type="SAM" id="MobiDB-lite"/>
    </source>
</evidence>
<evidence type="ECO:0000313" key="3">
    <source>
        <dbReference type="Proteomes" id="UP001194468"/>
    </source>
</evidence>
<proteinExistence type="predicted"/>
<reference evidence="2" key="2">
    <citation type="journal article" date="2020" name="Nat. Commun.">
        <title>Large-scale genome sequencing of mycorrhizal fungi provides insights into the early evolution of symbiotic traits.</title>
        <authorList>
            <person name="Miyauchi S."/>
            <person name="Kiss E."/>
            <person name="Kuo A."/>
            <person name="Drula E."/>
            <person name="Kohler A."/>
            <person name="Sanchez-Garcia M."/>
            <person name="Morin E."/>
            <person name="Andreopoulos B."/>
            <person name="Barry K.W."/>
            <person name="Bonito G."/>
            <person name="Buee M."/>
            <person name="Carver A."/>
            <person name="Chen C."/>
            <person name="Cichocki N."/>
            <person name="Clum A."/>
            <person name="Culley D."/>
            <person name="Crous P.W."/>
            <person name="Fauchery L."/>
            <person name="Girlanda M."/>
            <person name="Hayes R.D."/>
            <person name="Keri Z."/>
            <person name="LaButti K."/>
            <person name="Lipzen A."/>
            <person name="Lombard V."/>
            <person name="Magnuson J."/>
            <person name="Maillard F."/>
            <person name="Murat C."/>
            <person name="Nolan M."/>
            <person name="Ohm R.A."/>
            <person name="Pangilinan J."/>
            <person name="Pereira M.F."/>
            <person name="Perotto S."/>
            <person name="Peter M."/>
            <person name="Pfister S."/>
            <person name="Riley R."/>
            <person name="Sitrit Y."/>
            <person name="Stielow J.B."/>
            <person name="Szollosi G."/>
            <person name="Zifcakova L."/>
            <person name="Stursova M."/>
            <person name="Spatafora J.W."/>
            <person name="Tedersoo L."/>
            <person name="Vaario L.M."/>
            <person name="Yamada A."/>
            <person name="Yan M."/>
            <person name="Wang P."/>
            <person name="Xu J."/>
            <person name="Bruns T."/>
            <person name="Baldrian P."/>
            <person name="Vilgalys R."/>
            <person name="Dunand C."/>
            <person name="Henrissat B."/>
            <person name="Grigoriev I.V."/>
            <person name="Hibbett D."/>
            <person name="Nagy L.G."/>
            <person name="Martin F.M."/>
        </authorList>
    </citation>
    <scope>NUCLEOTIDE SEQUENCE</scope>
    <source>
        <strain evidence="2">BED1</strain>
    </source>
</reference>
<protein>
    <submittedName>
        <fullName evidence="2">Uncharacterized protein</fullName>
    </submittedName>
</protein>
<feature type="compositionally biased region" description="Polar residues" evidence="1">
    <location>
        <begin position="187"/>
        <end position="198"/>
    </location>
</feature>
<keyword evidence="3" id="KW-1185">Reference proteome</keyword>
<dbReference type="EMBL" id="WHUW01000007">
    <property type="protein sequence ID" value="KAF8443851.1"/>
    <property type="molecule type" value="Genomic_DNA"/>
</dbReference>
<feature type="region of interest" description="Disordered" evidence="1">
    <location>
        <begin position="50"/>
        <end position="104"/>
    </location>
</feature>
<comment type="caution">
    <text evidence="2">The sequence shown here is derived from an EMBL/GenBank/DDBJ whole genome shotgun (WGS) entry which is preliminary data.</text>
</comment>
<feature type="compositionally biased region" description="Low complexity" evidence="1">
    <location>
        <begin position="50"/>
        <end position="65"/>
    </location>
</feature>